<dbReference type="Gene3D" id="6.10.10.120">
    <property type="entry name" value="Antitoxin ParD1-like"/>
    <property type="match status" value="1"/>
</dbReference>
<dbReference type="GO" id="GO:0006355">
    <property type="term" value="P:regulation of DNA-templated transcription"/>
    <property type="evidence" value="ECO:0007669"/>
    <property type="project" value="InterPro"/>
</dbReference>
<evidence type="ECO:0000256" key="1">
    <source>
        <dbReference type="ARBA" id="ARBA00008580"/>
    </source>
</evidence>
<evidence type="ECO:0000313" key="3">
    <source>
        <dbReference type="EMBL" id="QNN62262.1"/>
    </source>
</evidence>
<reference evidence="3 4" key="1">
    <citation type="submission" date="2020-08" db="EMBL/GenBank/DDBJ databases">
        <title>Genome sequence of Leucobacter denitrificans KACC 14055T.</title>
        <authorList>
            <person name="Hyun D.-W."/>
            <person name="Bae J.-W."/>
        </authorList>
    </citation>
    <scope>NUCLEOTIDE SEQUENCE [LARGE SCALE GENOMIC DNA]</scope>
    <source>
        <strain evidence="3 4">KACC 14055</strain>
    </source>
</reference>
<sequence>MATMTILLSDELKEFVEHEVEAGAFASVSEYMNQLIEARRDDVELQEKIIEGLASPLSDLTSEEIHAQARQIARGYSADSAMDARLPEARREFSEDASEN</sequence>
<name>A0A7G9S337_9MICO</name>
<keyword evidence="4" id="KW-1185">Reference proteome</keyword>
<dbReference type="KEGG" id="ldn:H9L06_08210"/>
<organism evidence="3 4">
    <name type="scientific">Leucobacter denitrificans</name>
    <dbReference type="NCBI Taxonomy" id="683042"/>
    <lineage>
        <taxon>Bacteria</taxon>
        <taxon>Bacillati</taxon>
        <taxon>Actinomycetota</taxon>
        <taxon>Actinomycetes</taxon>
        <taxon>Micrococcales</taxon>
        <taxon>Microbacteriaceae</taxon>
        <taxon>Leucobacter</taxon>
    </lineage>
</organism>
<dbReference type="EMBL" id="CP060716">
    <property type="protein sequence ID" value="QNN62262.1"/>
    <property type="molecule type" value="Genomic_DNA"/>
</dbReference>
<dbReference type="RefSeq" id="WP_187554733.1">
    <property type="nucleotide sequence ID" value="NZ_CP060716.1"/>
</dbReference>
<dbReference type="Proteomes" id="UP000515934">
    <property type="component" value="Chromosome"/>
</dbReference>
<proteinExistence type="inferred from homology"/>
<dbReference type="PANTHER" id="PTHR36582">
    <property type="entry name" value="ANTITOXIN PARD"/>
    <property type="match status" value="1"/>
</dbReference>
<accession>A0A7G9S337</accession>
<dbReference type="PANTHER" id="PTHR36582:SF2">
    <property type="entry name" value="ANTITOXIN PARD"/>
    <property type="match status" value="1"/>
</dbReference>
<comment type="similarity">
    <text evidence="1">Belongs to the ParD antitoxin family.</text>
</comment>
<dbReference type="AlphaFoldDB" id="A0A7G9S337"/>
<dbReference type="InterPro" id="IPR038296">
    <property type="entry name" value="ParD_sf"/>
</dbReference>
<dbReference type="InterPro" id="IPR022789">
    <property type="entry name" value="ParD"/>
</dbReference>
<evidence type="ECO:0000313" key="4">
    <source>
        <dbReference type="Proteomes" id="UP000515934"/>
    </source>
</evidence>
<evidence type="ECO:0000256" key="2">
    <source>
        <dbReference type="ARBA" id="ARBA00022649"/>
    </source>
</evidence>
<dbReference type="SUPFAM" id="SSF47598">
    <property type="entry name" value="Ribbon-helix-helix"/>
    <property type="match status" value="1"/>
</dbReference>
<gene>
    <name evidence="3" type="ORF">H9L06_08210</name>
</gene>
<keyword evidence="2" id="KW-1277">Toxin-antitoxin system</keyword>
<dbReference type="InterPro" id="IPR010985">
    <property type="entry name" value="Ribbon_hlx_hlx"/>
</dbReference>
<protein>
    <submittedName>
        <fullName evidence="3">Type II toxin-antitoxin system ParD family antitoxin</fullName>
    </submittedName>
</protein>